<gene>
    <name evidence="1" type="ORF">Vadar_006172</name>
</gene>
<evidence type="ECO:0000313" key="1">
    <source>
        <dbReference type="EMBL" id="KAH7856846.1"/>
    </source>
</evidence>
<protein>
    <submittedName>
        <fullName evidence="1">Uncharacterized protein</fullName>
    </submittedName>
</protein>
<organism evidence="1 2">
    <name type="scientific">Vaccinium darrowii</name>
    <dbReference type="NCBI Taxonomy" id="229202"/>
    <lineage>
        <taxon>Eukaryota</taxon>
        <taxon>Viridiplantae</taxon>
        <taxon>Streptophyta</taxon>
        <taxon>Embryophyta</taxon>
        <taxon>Tracheophyta</taxon>
        <taxon>Spermatophyta</taxon>
        <taxon>Magnoliopsida</taxon>
        <taxon>eudicotyledons</taxon>
        <taxon>Gunneridae</taxon>
        <taxon>Pentapetalae</taxon>
        <taxon>asterids</taxon>
        <taxon>Ericales</taxon>
        <taxon>Ericaceae</taxon>
        <taxon>Vaccinioideae</taxon>
        <taxon>Vaccinieae</taxon>
        <taxon>Vaccinium</taxon>
    </lineage>
</organism>
<name>A0ACB7YTN0_9ERIC</name>
<keyword evidence="2" id="KW-1185">Reference proteome</keyword>
<accession>A0ACB7YTN0</accession>
<dbReference type="EMBL" id="CM037153">
    <property type="protein sequence ID" value="KAH7856846.1"/>
    <property type="molecule type" value="Genomic_DNA"/>
</dbReference>
<sequence length="654" mass="75299">MSPLTLRWTCSLREFHIPNFHQSLANRWMSHLSVESSENDPPFPLLGPAQIYHSSPPLKFSFYTQKGKGNSHCDLESTCLDQRPERISDPFMDVMVSNYNNTVQYPDAPKAYMGFTENRSPTFISSGNPCLDFFFHVVADTPPHEVTNRLQLAWDQNPLTALKLVCHLRGIRGTGKGERHGFYAAALWLHQNHPKTLAANAKSVAEFGYFKDLLVILYRLLEGPDVRKQLKTEEEHRKMWYGKKELRIYLGKKSIERYYSDPVYRFLHNKVSDVFVDALKTDLDNMNAGNLYNLSFAAKWCPTVSSFFDRSTLICESIARKLFPREAHPKYDRIEESHYTYIIQVRLQKEVLVPLRKVLMIPEVYMSSRAWSELPYNRVTSIAMRNYREIFLKHDERRFREYLDNVKQGKLKIAAGALLPHEIIASLSKGDGGEVAELQWKRIVDDLKEIGKLKNCLAICDVSGSMYGSPLEVSVALGLLVSELSEEPWKNKLITFSKNPQLQMIEGHSLQSKVLSVERMDWDMNTDFQKVFDKVLEVAKKGNISEDKMIKRLFVFSDMEFDQASLNPWETDYEAICRKFNESGYKEVPEIVFWNLRNSKATPVPSHQKGVALVSGFSKNLLKVFLEKSGDLNPEITMEWAISGEEYNKLVIVD</sequence>
<proteinExistence type="predicted"/>
<evidence type="ECO:0000313" key="2">
    <source>
        <dbReference type="Proteomes" id="UP000828048"/>
    </source>
</evidence>
<reference evidence="1 2" key="1">
    <citation type="journal article" date="2021" name="Hortic Res">
        <title>High-quality reference genome and annotation aids understanding of berry development for evergreen blueberry (Vaccinium darrowii).</title>
        <authorList>
            <person name="Yu J."/>
            <person name="Hulse-Kemp A.M."/>
            <person name="Babiker E."/>
            <person name="Staton M."/>
        </authorList>
    </citation>
    <scope>NUCLEOTIDE SEQUENCE [LARGE SCALE GENOMIC DNA]</scope>
    <source>
        <strain evidence="2">cv. NJ 8807/NJ 8810</strain>
        <tissue evidence="1">Young leaf</tissue>
    </source>
</reference>
<dbReference type="Proteomes" id="UP000828048">
    <property type="component" value="Chromosome 3"/>
</dbReference>
<comment type="caution">
    <text evidence="1">The sequence shown here is derived from an EMBL/GenBank/DDBJ whole genome shotgun (WGS) entry which is preliminary data.</text>
</comment>